<comment type="caution">
    <text evidence="1">The sequence shown here is derived from an EMBL/GenBank/DDBJ whole genome shotgun (WGS) entry which is preliminary data.</text>
</comment>
<dbReference type="Pfam" id="PF03567">
    <property type="entry name" value="Sulfotransfer_2"/>
    <property type="match status" value="1"/>
</dbReference>
<dbReference type="InterPro" id="IPR027417">
    <property type="entry name" value="P-loop_NTPase"/>
</dbReference>
<name>A0ABP7ED44_9GAMM</name>
<keyword evidence="2" id="KW-1185">Reference proteome</keyword>
<organism evidence="1 2">
    <name type="scientific">Oceanisphaera sediminis</name>
    <dbReference type="NCBI Taxonomy" id="981381"/>
    <lineage>
        <taxon>Bacteria</taxon>
        <taxon>Pseudomonadati</taxon>
        <taxon>Pseudomonadota</taxon>
        <taxon>Gammaproteobacteria</taxon>
        <taxon>Aeromonadales</taxon>
        <taxon>Aeromonadaceae</taxon>
        <taxon>Oceanisphaera</taxon>
    </lineage>
</organism>
<protein>
    <recommendedName>
        <fullName evidence="3">Sulfotransferase family protein</fullName>
    </recommendedName>
</protein>
<evidence type="ECO:0000313" key="2">
    <source>
        <dbReference type="Proteomes" id="UP001501479"/>
    </source>
</evidence>
<dbReference type="SUPFAM" id="SSF52540">
    <property type="entry name" value="P-loop containing nucleoside triphosphate hydrolases"/>
    <property type="match status" value="1"/>
</dbReference>
<dbReference type="Gene3D" id="3.40.50.300">
    <property type="entry name" value="P-loop containing nucleotide triphosphate hydrolases"/>
    <property type="match status" value="1"/>
</dbReference>
<accession>A0ABP7ED44</accession>
<evidence type="ECO:0008006" key="3">
    <source>
        <dbReference type="Google" id="ProtNLM"/>
    </source>
</evidence>
<reference evidence="2" key="1">
    <citation type="journal article" date="2019" name="Int. J. Syst. Evol. Microbiol.">
        <title>The Global Catalogue of Microorganisms (GCM) 10K type strain sequencing project: providing services to taxonomists for standard genome sequencing and annotation.</title>
        <authorList>
            <consortium name="The Broad Institute Genomics Platform"/>
            <consortium name="The Broad Institute Genome Sequencing Center for Infectious Disease"/>
            <person name="Wu L."/>
            <person name="Ma J."/>
        </authorList>
    </citation>
    <scope>NUCLEOTIDE SEQUENCE [LARGE SCALE GENOMIC DNA]</scope>
    <source>
        <strain evidence="2">JCM 17329</strain>
    </source>
</reference>
<dbReference type="RefSeq" id="WP_344965038.1">
    <property type="nucleotide sequence ID" value="NZ_BAABDS010000036.1"/>
</dbReference>
<gene>
    <name evidence="1" type="ORF">GCM10022421_23740</name>
</gene>
<dbReference type="InterPro" id="IPR005331">
    <property type="entry name" value="Sulfotransferase"/>
</dbReference>
<evidence type="ECO:0000313" key="1">
    <source>
        <dbReference type="EMBL" id="GAA3715408.1"/>
    </source>
</evidence>
<dbReference type="EMBL" id="BAABDS010000036">
    <property type="protein sequence ID" value="GAA3715408.1"/>
    <property type="molecule type" value="Genomic_DNA"/>
</dbReference>
<dbReference type="Proteomes" id="UP001501479">
    <property type="component" value="Unassembled WGS sequence"/>
</dbReference>
<proteinExistence type="predicted"/>
<sequence>MPIFTKNEKNILFIHIPKSAGSSIERIGNDLGWRESFSIRGKPLSELSVYRSSFQHLHAQPLSEILNLDAFDSIFTVVRNPFIRFKSEYYWQRRQHLTSLGVDEWVEEMFSSYYKNSYIYDNHIRPQIEFIPKNQNVNVFKLEGNATSKARDLFLSFRHPNKKEVLPFGFFPESNENEIPPSLFDRHEKKSTKDNVIEASFEKHYDNIVRFYKDDFFAFGYKI</sequence>